<feature type="region of interest" description="Disordered" evidence="3">
    <location>
        <begin position="335"/>
        <end position="393"/>
    </location>
</feature>
<dbReference type="GO" id="GO:0005524">
    <property type="term" value="F:ATP binding"/>
    <property type="evidence" value="ECO:0007669"/>
    <property type="project" value="InterPro"/>
</dbReference>
<dbReference type="GO" id="GO:0003677">
    <property type="term" value="F:DNA binding"/>
    <property type="evidence" value="ECO:0007669"/>
    <property type="project" value="UniProtKB-KW"/>
</dbReference>
<evidence type="ECO:0000313" key="5">
    <source>
        <dbReference type="EMBL" id="KUN95361.1"/>
    </source>
</evidence>
<dbReference type="GO" id="GO:0003678">
    <property type="term" value="F:DNA helicase activity"/>
    <property type="evidence" value="ECO:0007669"/>
    <property type="project" value="InterPro"/>
</dbReference>
<protein>
    <submittedName>
        <fullName evidence="5">Helicase DnaB</fullName>
    </submittedName>
</protein>
<dbReference type="AlphaFoldDB" id="A0A101TN24"/>
<evidence type="ECO:0000256" key="1">
    <source>
        <dbReference type="ARBA" id="ARBA00022705"/>
    </source>
</evidence>
<organism evidence="5 6">
    <name type="scientific">Streptomyces caeruleatus</name>
    <dbReference type="NCBI Taxonomy" id="661399"/>
    <lineage>
        <taxon>Bacteria</taxon>
        <taxon>Bacillati</taxon>
        <taxon>Actinomycetota</taxon>
        <taxon>Actinomycetes</taxon>
        <taxon>Kitasatosporales</taxon>
        <taxon>Streptomycetaceae</taxon>
        <taxon>Streptomyces</taxon>
    </lineage>
</organism>
<keyword evidence="5" id="KW-0347">Helicase</keyword>
<dbReference type="PANTHER" id="PTHR30153">
    <property type="entry name" value="REPLICATIVE DNA HELICASE DNAB"/>
    <property type="match status" value="1"/>
</dbReference>
<feature type="domain" description="DNA helicase DnaB-like N-terminal" evidence="4">
    <location>
        <begin position="6"/>
        <end position="111"/>
    </location>
</feature>
<dbReference type="Pfam" id="PF00772">
    <property type="entry name" value="DnaB"/>
    <property type="match status" value="2"/>
</dbReference>
<dbReference type="Proteomes" id="UP000053429">
    <property type="component" value="Unassembled WGS sequence"/>
</dbReference>
<dbReference type="EMBL" id="LMWY01000049">
    <property type="protein sequence ID" value="KUN95361.1"/>
    <property type="molecule type" value="Genomic_DNA"/>
</dbReference>
<dbReference type="InterPro" id="IPR007693">
    <property type="entry name" value="DNA_helicase_DnaB-like_N"/>
</dbReference>
<evidence type="ECO:0000313" key="6">
    <source>
        <dbReference type="Proteomes" id="UP000053429"/>
    </source>
</evidence>
<dbReference type="GO" id="GO:0005829">
    <property type="term" value="C:cytosol"/>
    <property type="evidence" value="ECO:0007669"/>
    <property type="project" value="TreeGrafter"/>
</dbReference>
<name>A0A101TN24_9ACTN</name>
<dbReference type="InterPro" id="IPR036185">
    <property type="entry name" value="DNA_heli_DnaB-like_N_sf"/>
</dbReference>
<gene>
    <name evidence="5" type="ORF">AQJ67_35790</name>
</gene>
<evidence type="ECO:0000256" key="3">
    <source>
        <dbReference type="SAM" id="MobiDB-lite"/>
    </source>
</evidence>
<dbReference type="Gene3D" id="1.10.860.10">
    <property type="entry name" value="DNAb Helicase, Chain A"/>
    <property type="match status" value="2"/>
</dbReference>
<keyword evidence="5" id="KW-0067">ATP-binding</keyword>
<evidence type="ECO:0000259" key="4">
    <source>
        <dbReference type="Pfam" id="PF00772"/>
    </source>
</evidence>
<proteinExistence type="predicted"/>
<feature type="domain" description="DNA helicase DnaB-like N-terminal" evidence="4">
    <location>
        <begin position="186"/>
        <end position="255"/>
    </location>
</feature>
<feature type="compositionally biased region" description="Low complexity" evidence="3">
    <location>
        <begin position="365"/>
        <end position="382"/>
    </location>
</feature>
<keyword evidence="2" id="KW-0238">DNA-binding</keyword>
<evidence type="ECO:0000256" key="2">
    <source>
        <dbReference type="ARBA" id="ARBA00023125"/>
    </source>
</evidence>
<sequence>MTPLMRVEQAVLGSVFLDPGQLDQLSPWLRPDHFYRPVHAALYAAMLKLHADGHPATEAKSGDPIPLSWVTDTVREAGTLARGLTASYAHSLISACPRPTHAPVYGRMVLEGAIHRSVTQHAIRLHQAARADAVRGGVEETVHHAQVLSDVLADLALRWGTEPRPVPPPEPITSPAQQPQAVDEQVLADEEFLLGCISARPEQLLDVVDWLRPGDFADIGHQQIYRALGALHHRSEPIDQLTVLWETQRRGALSDGTLNAERVLRICDPLSFSGVAEHFGEQVVQASLVRTAAAVARQVRALADDEALAPGRLIGYALHALGPLDDVRRRLHRTHEAAPEPQRPTSRPGGSPPAARIEAARARSRPTASPAPSAPVAASCAALPDRHNHRSPS</sequence>
<dbReference type="SUPFAM" id="SSF48024">
    <property type="entry name" value="N-terminal domain of DnaB helicase"/>
    <property type="match status" value="2"/>
</dbReference>
<dbReference type="GO" id="GO:0006260">
    <property type="term" value="P:DNA replication"/>
    <property type="evidence" value="ECO:0007669"/>
    <property type="project" value="UniProtKB-KW"/>
</dbReference>
<accession>A0A101TN24</accession>
<keyword evidence="5" id="KW-0547">Nucleotide-binding</keyword>
<dbReference type="InterPro" id="IPR016136">
    <property type="entry name" value="DNA_helicase_N/primase_C"/>
</dbReference>
<keyword evidence="5" id="KW-0378">Hydrolase</keyword>
<reference evidence="5 6" key="1">
    <citation type="submission" date="2015-10" db="EMBL/GenBank/DDBJ databases">
        <title>Draft genome sequence of Streptomyces caeruleatus NRRL B-24802, type strain for the species Streptomyces caeruleatus.</title>
        <authorList>
            <person name="Ruckert C."/>
            <person name="Winkler A."/>
            <person name="Kalinowski J."/>
            <person name="Kampfer P."/>
            <person name="Glaeser S."/>
        </authorList>
    </citation>
    <scope>NUCLEOTIDE SEQUENCE [LARGE SCALE GENOMIC DNA]</scope>
    <source>
        <strain evidence="5 6">NRRL B-24802</strain>
    </source>
</reference>
<dbReference type="STRING" id="661399.AQJ67_35790"/>
<dbReference type="PANTHER" id="PTHR30153:SF2">
    <property type="entry name" value="REPLICATIVE DNA HELICASE"/>
    <property type="match status" value="1"/>
</dbReference>
<keyword evidence="1" id="KW-0235">DNA replication</keyword>
<comment type="caution">
    <text evidence="5">The sequence shown here is derived from an EMBL/GenBank/DDBJ whole genome shotgun (WGS) entry which is preliminary data.</text>
</comment>
<keyword evidence="6" id="KW-1185">Reference proteome</keyword>
<dbReference type="RefSeq" id="WP_062723629.1">
    <property type="nucleotide sequence ID" value="NZ_KQ948938.1"/>
</dbReference>